<dbReference type="InterPro" id="IPR040521">
    <property type="entry name" value="KDZ"/>
</dbReference>
<name>A0A1Y2C163_9FUNG</name>
<dbReference type="OrthoDB" id="10424942at2759"/>
<evidence type="ECO:0000313" key="2">
    <source>
        <dbReference type="Proteomes" id="UP000193642"/>
    </source>
</evidence>
<dbReference type="Pfam" id="PF18758">
    <property type="entry name" value="KDZ"/>
    <property type="match status" value="1"/>
</dbReference>
<organism evidence="1 2">
    <name type="scientific">Rhizoclosmatium globosum</name>
    <dbReference type="NCBI Taxonomy" id="329046"/>
    <lineage>
        <taxon>Eukaryota</taxon>
        <taxon>Fungi</taxon>
        <taxon>Fungi incertae sedis</taxon>
        <taxon>Chytridiomycota</taxon>
        <taxon>Chytridiomycota incertae sedis</taxon>
        <taxon>Chytridiomycetes</taxon>
        <taxon>Chytridiales</taxon>
        <taxon>Chytriomycetaceae</taxon>
        <taxon>Rhizoclosmatium</taxon>
    </lineage>
</organism>
<dbReference type="EMBL" id="MCGO01000034">
    <property type="protein sequence ID" value="ORY40759.1"/>
    <property type="molecule type" value="Genomic_DNA"/>
</dbReference>
<keyword evidence="2" id="KW-1185">Reference proteome</keyword>
<sequence>MGQVEQGVPAAVRHQKCMDALNIGTKKLAVGSGGGGNYGIPDFCKEYFIDPVKYIASKDATGCDSNFKAVTSLPEELLPLKGPIDLDWLKERPVMEKSGDSIFKFRNETVPLEKRPIQLVFGYDIICQLIPHLKNANRWFIPYLGVFPVMHAFAHDGACRTKYLGSISMGDGIEDNETCERTNSITGEGVANTRNMQEGNRQFNVAQGYEIPNRRNVKHLEVSLELELTNCMNTT</sequence>
<comment type="caution">
    <text evidence="1">The sequence shown here is derived from an EMBL/GenBank/DDBJ whole genome shotgun (WGS) entry which is preliminary data.</text>
</comment>
<accession>A0A1Y2C163</accession>
<reference evidence="1 2" key="1">
    <citation type="submission" date="2016-07" db="EMBL/GenBank/DDBJ databases">
        <title>Pervasive Adenine N6-methylation of Active Genes in Fungi.</title>
        <authorList>
            <consortium name="DOE Joint Genome Institute"/>
            <person name="Mondo S.J."/>
            <person name="Dannebaum R.O."/>
            <person name="Kuo R.C."/>
            <person name="Labutti K."/>
            <person name="Haridas S."/>
            <person name="Kuo A."/>
            <person name="Salamov A."/>
            <person name="Ahrendt S.R."/>
            <person name="Lipzen A."/>
            <person name="Sullivan W."/>
            <person name="Andreopoulos W.B."/>
            <person name="Clum A."/>
            <person name="Lindquist E."/>
            <person name="Daum C."/>
            <person name="Ramamoorthy G.K."/>
            <person name="Gryganskyi A."/>
            <person name="Culley D."/>
            <person name="Magnuson J.K."/>
            <person name="James T.Y."/>
            <person name="O'Malley M.A."/>
            <person name="Stajich J.E."/>
            <person name="Spatafora J.W."/>
            <person name="Visel A."/>
            <person name="Grigoriev I.V."/>
        </authorList>
    </citation>
    <scope>NUCLEOTIDE SEQUENCE [LARGE SCALE GENOMIC DNA]</scope>
    <source>
        <strain evidence="1 2">JEL800</strain>
    </source>
</reference>
<evidence type="ECO:0000313" key="1">
    <source>
        <dbReference type="EMBL" id="ORY40759.1"/>
    </source>
</evidence>
<dbReference type="AlphaFoldDB" id="A0A1Y2C163"/>
<dbReference type="Proteomes" id="UP000193642">
    <property type="component" value="Unassembled WGS sequence"/>
</dbReference>
<gene>
    <name evidence="1" type="ORF">BCR33DRAFT_827588</name>
</gene>
<proteinExistence type="predicted"/>
<protein>
    <submittedName>
        <fullName evidence="1">Uncharacterized protein</fullName>
    </submittedName>
</protein>